<feature type="compositionally biased region" description="Acidic residues" evidence="1">
    <location>
        <begin position="39"/>
        <end position="48"/>
    </location>
</feature>
<evidence type="ECO:0000313" key="4">
    <source>
        <dbReference type="Proteomes" id="UP001213681"/>
    </source>
</evidence>
<feature type="domain" description="GAT" evidence="2">
    <location>
        <begin position="231"/>
        <end position="320"/>
    </location>
</feature>
<accession>A0AAD6C6A9</accession>
<dbReference type="Gene3D" id="1.20.58.160">
    <property type="match status" value="1"/>
</dbReference>
<dbReference type="GO" id="GO:0030479">
    <property type="term" value="C:actin cortical patch"/>
    <property type="evidence" value="ECO:0007669"/>
    <property type="project" value="TreeGrafter"/>
</dbReference>
<feature type="compositionally biased region" description="Low complexity" evidence="1">
    <location>
        <begin position="336"/>
        <end position="348"/>
    </location>
</feature>
<dbReference type="GO" id="GO:0051666">
    <property type="term" value="P:actin cortical patch localization"/>
    <property type="evidence" value="ECO:0007669"/>
    <property type="project" value="TreeGrafter"/>
</dbReference>
<dbReference type="GO" id="GO:0035091">
    <property type="term" value="F:phosphatidylinositol binding"/>
    <property type="evidence" value="ECO:0007669"/>
    <property type="project" value="InterPro"/>
</dbReference>
<organism evidence="3 4">
    <name type="scientific">Penicillium daleae</name>
    <dbReference type="NCBI Taxonomy" id="63821"/>
    <lineage>
        <taxon>Eukaryota</taxon>
        <taxon>Fungi</taxon>
        <taxon>Dikarya</taxon>
        <taxon>Ascomycota</taxon>
        <taxon>Pezizomycotina</taxon>
        <taxon>Eurotiomycetes</taxon>
        <taxon>Eurotiomycetidae</taxon>
        <taxon>Eurotiales</taxon>
        <taxon>Aspergillaceae</taxon>
        <taxon>Penicillium</taxon>
    </lineage>
</organism>
<dbReference type="GO" id="GO:0043130">
    <property type="term" value="F:ubiquitin binding"/>
    <property type="evidence" value="ECO:0007669"/>
    <property type="project" value="InterPro"/>
</dbReference>
<dbReference type="InterPro" id="IPR008942">
    <property type="entry name" value="ENTH_VHS"/>
</dbReference>
<feature type="region of interest" description="Disordered" evidence="1">
    <location>
        <begin position="407"/>
        <end position="463"/>
    </location>
</feature>
<dbReference type="SUPFAM" id="SSF89009">
    <property type="entry name" value="GAT-like domain"/>
    <property type="match status" value="1"/>
</dbReference>
<dbReference type="InterPro" id="IPR038425">
    <property type="entry name" value="GAT_sf"/>
</dbReference>
<dbReference type="PROSITE" id="PS50909">
    <property type="entry name" value="GAT"/>
    <property type="match status" value="1"/>
</dbReference>
<feature type="region of interest" description="Disordered" evidence="1">
    <location>
        <begin position="1"/>
        <end position="48"/>
    </location>
</feature>
<dbReference type="RefSeq" id="XP_056766037.1">
    <property type="nucleotide sequence ID" value="XM_056910333.1"/>
</dbReference>
<gene>
    <name evidence="3" type="ORF">N7458_006951</name>
</gene>
<reference evidence="3" key="2">
    <citation type="journal article" date="2023" name="IMA Fungus">
        <title>Comparative genomic study of the Penicillium genus elucidates a diverse pangenome and 15 lateral gene transfer events.</title>
        <authorList>
            <person name="Petersen C."/>
            <person name="Sorensen T."/>
            <person name="Nielsen M.R."/>
            <person name="Sondergaard T.E."/>
            <person name="Sorensen J.L."/>
            <person name="Fitzpatrick D.A."/>
            <person name="Frisvad J.C."/>
            <person name="Nielsen K.L."/>
        </authorList>
    </citation>
    <scope>NUCLEOTIDE SEQUENCE</scope>
    <source>
        <strain evidence="3">IBT 16125</strain>
    </source>
</reference>
<name>A0AAD6C6A9_9EURO</name>
<dbReference type="AlphaFoldDB" id="A0AAD6C6A9"/>
<protein>
    <recommendedName>
        <fullName evidence="2">GAT domain-containing protein</fullName>
    </recommendedName>
</protein>
<keyword evidence="4" id="KW-1185">Reference proteome</keyword>
<dbReference type="CDD" id="cd21383">
    <property type="entry name" value="GAT_GGA_Tom1-like"/>
    <property type="match status" value="1"/>
</dbReference>
<dbReference type="GO" id="GO:0007015">
    <property type="term" value="P:actin filament organization"/>
    <property type="evidence" value="ECO:0007669"/>
    <property type="project" value="InterPro"/>
</dbReference>
<dbReference type="EMBL" id="JAPVEA010000006">
    <property type="protein sequence ID" value="KAJ5450502.1"/>
    <property type="molecule type" value="Genomic_DNA"/>
</dbReference>
<dbReference type="SUPFAM" id="SSF48464">
    <property type="entry name" value="ENTH/VHS domain"/>
    <property type="match status" value="1"/>
</dbReference>
<dbReference type="GeneID" id="81600576"/>
<evidence type="ECO:0000256" key="1">
    <source>
        <dbReference type="SAM" id="MobiDB-lite"/>
    </source>
</evidence>
<dbReference type="Proteomes" id="UP001213681">
    <property type="component" value="Unassembled WGS sequence"/>
</dbReference>
<feature type="compositionally biased region" description="Low complexity" evidence="1">
    <location>
        <begin position="1"/>
        <end position="20"/>
    </location>
</feature>
<evidence type="ECO:0000259" key="2">
    <source>
        <dbReference type="PROSITE" id="PS50909"/>
    </source>
</evidence>
<dbReference type="Pfam" id="PF03127">
    <property type="entry name" value="GAT"/>
    <property type="match status" value="1"/>
</dbReference>
<comment type="caution">
    <text evidence="3">The sequence shown here is derived from an EMBL/GenBank/DDBJ whole genome shotgun (WGS) entry which is preliminary data.</text>
</comment>
<reference evidence="3" key="1">
    <citation type="submission" date="2022-12" db="EMBL/GenBank/DDBJ databases">
        <authorList>
            <person name="Petersen C."/>
        </authorList>
    </citation>
    <scope>NUCLEOTIDE SEQUENCE</scope>
    <source>
        <strain evidence="3">IBT 16125</strain>
    </source>
</reference>
<proteinExistence type="predicted"/>
<feature type="region of interest" description="Disordered" evidence="1">
    <location>
        <begin position="325"/>
        <end position="390"/>
    </location>
</feature>
<sequence length="463" mass="51095">MKGFLRSLSSSRRSSMLPSSFPRAIPCGQTLIHPPGPGDDSEQDYPDDSPEAILLREMKTFCEASSGPDSQQGNEFVHLPRIVESAESSPAAAKEAAHRIRKYLSSPGSTPNHVQYNAIMLMRILADNPGHSFTRNFDSKFCTTIKELLRNGRDWHVQHYLRQYLAQLEATRHWDDDLQLLLQVWAKEKAKGGRSFMDRYPTASATNANNLTAQSPVPQPMRAPAPNRTLPEPGELAARIEEAKNSAKLLMQFVQTTPQAELEENDLIKEFIDRCRTSSRYLQGYIHSTNPAPDEETLLTLIETNDEISVALSHQQRAMLKARKARGSATPTSNLGSPASPVSESVASGGVGASPAPPAPTAAAAILATESAKRESRSPQEQSAPVIELPSTFTVDRSTTLRSNPEQYEYKSSDFEVQNPFADENVASDSDAERHQQEQQQHATTTATSTDGRVRFQPTEQER</sequence>
<dbReference type="PANTHER" id="PTHR47789:SF1">
    <property type="entry name" value="LAS SEVENTEEN-BINDING PROTEIN 5"/>
    <property type="match status" value="1"/>
</dbReference>
<feature type="compositionally biased region" description="Low complexity" evidence="1">
    <location>
        <begin position="438"/>
        <end position="450"/>
    </location>
</feature>
<evidence type="ECO:0000313" key="3">
    <source>
        <dbReference type="EMBL" id="KAJ5450502.1"/>
    </source>
</evidence>
<dbReference type="PANTHER" id="PTHR47789">
    <property type="entry name" value="LAS SEVENTEEN-BINDING PROTEIN 5"/>
    <property type="match status" value="1"/>
</dbReference>
<dbReference type="InterPro" id="IPR045007">
    <property type="entry name" value="LSB5"/>
</dbReference>
<dbReference type="GO" id="GO:0006897">
    <property type="term" value="P:endocytosis"/>
    <property type="evidence" value="ECO:0007669"/>
    <property type="project" value="InterPro"/>
</dbReference>
<dbReference type="InterPro" id="IPR004152">
    <property type="entry name" value="GAT_dom"/>
</dbReference>
<dbReference type="Gene3D" id="1.25.40.90">
    <property type="match status" value="1"/>
</dbReference>